<dbReference type="Proteomes" id="UP000275719">
    <property type="component" value="Unassembled WGS sequence"/>
</dbReference>
<feature type="signal peptide" evidence="8">
    <location>
        <begin position="1"/>
        <end position="23"/>
    </location>
</feature>
<feature type="chain" id="PRO_5018217196" evidence="8">
    <location>
        <begin position="24"/>
        <end position="352"/>
    </location>
</feature>
<dbReference type="SUPFAM" id="SSF141523">
    <property type="entry name" value="L,D-transpeptidase catalytic domain-like"/>
    <property type="match status" value="1"/>
</dbReference>
<dbReference type="EMBL" id="RQVQ01000034">
    <property type="protein sequence ID" value="RRJ89083.1"/>
    <property type="molecule type" value="Genomic_DNA"/>
</dbReference>
<evidence type="ECO:0000256" key="5">
    <source>
        <dbReference type="ARBA" id="ARBA00022984"/>
    </source>
</evidence>
<keyword evidence="4 7" id="KW-0133">Cell shape</keyword>
<dbReference type="GO" id="GO:0071555">
    <property type="term" value="P:cell wall organization"/>
    <property type="evidence" value="ECO:0007669"/>
    <property type="project" value="UniProtKB-UniRule"/>
</dbReference>
<evidence type="ECO:0000259" key="9">
    <source>
        <dbReference type="PROSITE" id="PS52029"/>
    </source>
</evidence>
<proteinExistence type="inferred from homology"/>
<comment type="caution">
    <text evidence="10">The sequence shown here is derived from an EMBL/GenBank/DDBJ whole genome shotgun (WGS) entry which is preliminary data.</text>
</comment>
<evidence type="ECO:0000256" key="1">
    <source>
        <dbReference type="ARBA" id="ARBA00004752"/>
    </source>
</evidence>
<dbReference type="GO" id="GO:0071972">
    <property type="term" value="F:peptidoglycan L,D-transpeptidase activity"/>
    <property type="evidence" value="ECO:0007669"/>
    <property type="project" value="TreeGrafter"/>
</dbReference>
<comment type="pathway">
    <text evidence="1 7">Cell wall biogenesis; peptidoglycan biosynthesis.</text>
</comment>
<keyword evidence="5 7" id="KW-0573">Peptidoglycan synthesis</keyword>
<dbReference type="GO" id="GO:0005576">
    <property type="term" value="C:extracellular region"/>
    <property type="evidence" value="ECO:0007669"/>
    <property type="project" value="TreeGrafter"/>
</dbReference>
<feature type="active site" description="Proton donor/acceptor" evidence="7">
    <location>
        <position position="230"/>
    </location>
</feature>
<dbReference type="GO" id="GO:0016740">
    <property type="term" value="F:transferase activity"/>
    <property type="evidence" value="ECO:0007669"/>
    <property type="project" value="UniProtKB-KW"/>
</dbReference>
<dbReference type="AlphaFoldDB" id="A0A3P3W8V1"/>
<dbReference type="Pfam" id="PF03734">
    <property type="entry name" value="YkuD"/>
    <property type="match status" value="1"/>
</dbReference>
<dbReference type="OrthoDB" id="463216at2"/>
<dbReference type="GO" id="GO:0008360">
    <property type="term" value="P:regulation of cell shape"/>
    <property type="evidence" value="ECO:0007669"/>
    <property type="project" value="UniProtKB-UniRule"/>
</dbReference>
<feature type="domain" description="L,D-TPase catalytic" evidence="9">
    <location>
        <begin position="157"/>
        <end position="279"/>
    </location>
</feature>
<evidence type="ECO:0000256" key="2">
    <source>
        <dbReference type="ARBA" id="ARBA00005992"/>
    </source>
</evidence>
<dbReference type="PANTHER" id="PTHR30582">
    <property type="entry name" value="L,D-TRANSPEPTIDASE"/>
    <property type="match status" value="1"/>
</dbReference>
<dbReference type="PANTHER" id="PTHR30582:SF2">
    <property type="entry name" value="L,D-TRANSPEPTIDASE YCIB-RELATED"/>
    <property type="match status" value="1"/>
</dbReference>
<dbReference type="InterPro" id="IPR038063">
    <property type="entry name" value="Transpep_catalytic_dom"/>
</dbReference>
<feature type="active site" description="Nucleophile" evidence="7">
    <location>
        <position position="243"/>
    </location>
</feature>
<dbReference type="Gene3D" id="2.40.440.10">
    <property type="entry name" value="L,D-transpeptidase catalytic domain-like"/>
    <property type="match status" value="1"/>
</dbReference>
<comment type="similarity">
    <text evidence="2">Belongs to the YkuD family.</text>
</comment>
<evidence type="ECO:0000256" key="3">
    <source>
        <dbReference type="ARBA" id="ARBA00022679"/>
    </source>
</evidence>
<evidence type="ECO:0000256" key="8">
    <source>
        <dbReference type="SAM" id="SignalP"/>
    </source>
</evidence>
<dbReference type="PROSITE" id="PS52029">
    <property type="entry name" value="LD_TPASE"/>
    <property type="match status" value="1"/>
</dbReference>
<dbReference type="InterPro" id="IPR005490">
    <property type="entry name" value="LD_TPept_cat_dom"/>
</dbReference>
<gene>
    <name evidence="10" type="ORF">EG240_12870</name>
</gene>
<keyword evidence="3" id="KW-0808">Transferase</keyword>
<dbReference type="CDD" id="cd16913">
    <property type="entry name" value="YkuD_like"/>
    <property type="match status" value="1"/>
</dbReference>
<name>A0A3P3W8V1_9FLAO</name>
<evidence type="ECO:0000256" key="7">
    <source>
        <dbReference type="PROSITE-ProRule" id="PRU01373"/>
    </source>
</evidence>
<organism evidence="10 11">
    <name type="scientific">Paenimyroides tangerinum</name>
    <dbReference type="NCBI Taxonomy" id="2488728"/>
    <lineage>
        <taxon>Bacteria</taxon>
        <taxon>Pseudomonadati</taxon>
        <taxon>Bacteroidota</taxon>
        <taxon>Flavobacteriia</taxon>
        <taxon>Flavobacteriales</taxon>
        <taxon>Flavobacteriaceae</taxon>
        <taxon>Paenimyroides</taxon>
    </lineage>
</organism>
<accession>A0A3P3W8V1</accession>
<keyword evidence="11" id="KW-1185">Reference proteome</keyword>
<keyword evidence="8" id="KW-0732">Signal</keyword>
<sequence>MKKIINSILFVGLLIFTVACDKANPNSKQTEDTKTDNERAFQIRKDSLEKAKQDSIVKFKQDSITEIKDKFVKKEELRIKEGAEYDYWPLKKSDSLSKKFFKTYSKDEIYTIAALNRVDVANLKGRDTIIVPKVIKEDFLDYSPFPYQMEILTDVPKFIVFSYPIQAFAVYENGNLIKWGPTNMGKKATQTPRGLFFTNWRGRKVKSTSNSEWILNWNFNISNHGGVGFHQYALPGYPASHSCLRLLDADAQFLYNWCDQWILKDANTQIAKGTPVIVYGDYAFGKKGVWNDLVKDPNATLITTEQLKEVVEPHIAEIIKQQEIRINYLKNKDTEVKNDSLKTLDKVMSEKQ</sequence>
<dbReference type="UniPathway" id="UPA00219"/>
<dbReference type="InterPro" id="IPR050979">
    <property type="entry name" value="LD-transpeptidase"/>
</dbReference>
<keyword evidence="6 7" id="KW-0961">Cell wall biogenesis/degradation</keyword>
<dbReference type="GO" id="GO:0018104">
    <property type="term" value="P:peptidoglycan-protein cross-linking"/>
    <property type="evidence" value="ECO:0007669"/>
    <property type="project" value="TreeGrafter"/>
</dbReference>
<evidence type="ECO:0000256" key="6">
    <source>
        <dbReference type="ARBA" id="ARBA00023316"/>
    </source>
</evidence>
<evidence type="ECO:0000313" key="10">
    <source>
        <dbReference type="EMBL" id="RRJ89083.1"/>
    </source>
</evidence>
<dbReference type="RefSeq" id="WP_125019796.1">
    <property type="nucleotide sequence ID" value="NZ_RQVQ01000034.1"/>
</dbReference>
<dbReference type="PROSITE" id="PS51257">
    <property type="entry name" value="PROKAR_LIPOPROTEIN"/>
    <property type="match status" value="1"/>
</dbReference>
<evidence type="ECO:0000256" key="4">
    <source>
        <dbReference type="ARBA" id="ARBA00022960"/>
    </source>
</evidence>
<evidence type="ECO:0000313" key="11">
    <source>
        <dbReference type="Proteomes" id="UP000275719"/>
    </source>
</evidence>
<reference evidence="10 11" key="1">
    <citation type="submission" date="2018-11" db="EMBL/GenBank/DDBJ databases">
        <title>Flavobacterium sp. nov., YIM 102701-2 draft genome.</title>
        <authorList>
            <person name="Li G."/>
            <person name="Jiang Y."/>
        </authorList>
    </citation>
    <scope>NUCLEOTIDE SEQUENCE [LARGE SCALE GENOMIC DNA]</scope>
    <source>
        <strain evidence="10 11">YIM 102701-2</strain>
    </source>
</reference>
<protein>
    <submittedName>
        <fullName evidence="10">Murein L,D-transpeptidase</fullName>
    </submittedName>
</protein>